<dbReference type="EMBL" id="SDHW01000004">
    <property type="protein sequence ID" value="RXK59391.1"/>
    <property type="molecule type" value="Genomic_DNA"/>
</dbReference>
<feature type="transmembrane region" description="Helical" evidence="1">
    <location>
        <begin position="110"/>
        <end position="128"/>
    </location>
</feature>
<sequence>MKKYKLLRFASAGLIGFSAFAILMVSVMAFQNPQKVMDLVQVTLPNNDAFSSIRGVYGGVGLTICISLVYLAFKDHTKGLAFASILWGSYALSRIITVCIEGPLGAFGTQWLYTESFLCIVSVTLLLVRVKLLQKNASLIRA</sequence>
<gene>
    <name evidence="2" type="ORF">ESA94_14755</name>
</gene>
<dbReference type="AlphaFoldDB" id="A0A4Q1CHK2"/>
<dbReference type="Proteomes" id="UP000290204">
    <property type="component" value="Unassembled WGS sequence"/>
</dbReference>
<feature type="transmembrane region" description="Helical" evidence="1">
    <location>
        <begin position="53"/>
        <end position="73"/>
    </location>
</feature>
<dbReference type="OrthoDB" id="852460at2"/>
<dbReference type="RefSeq" id="WP_129131694.1">
    <property type="nucleotide sequence ID" value="NZ_SDHW01000004.1"/>
</dbReference>
<keyword evidence="3" id="KW-1185">Reference proteome</keyword>
<feature type="transmembrane region" description="Helical" evidence="1">
    <location>
        <begin position="80"/>
        <end position="104"/>
    </location>
</feature>
<evidence type="ECO:0000313" key="3">
    <source>
        <dbReference type="Proteomes" id="UP000290204"/>
    </source>
</evidence>
<evidence type="ECO:0000313" key="2">
    <source>
        <dbReference type="EMBL" id="RXK59391.1"/>
    </source>
</evidence>
<proteinExistence type="predicted"/>
<dbReference type="Pfam" id="PF14248">
    <property type="entry name" value="DUF4345"/>
    <property type="match status" value="1"/>
</dbReference>
<reference evidence="2 3" key="1">
    <citation type="submission" date="2019-01" db="EMBL/GenBank/DDBJ databases">
        <title>Lacibacter sp. strain TTM-7.</title>
        <authorList>
            <person name="Chen W.-M."/>
        </authorList>
    </citation>
    <scope>NUCLEOTIDE SEQUENCE [LARGE SCALE GENOMIC DNA]</scope>
    <source>
        <strain evidence="2 3">TTM-7</strain>
    </source>
</reference>
<organism evidence="2 3">
    <name type="scientific">Lacibacter luteus</name>
    <dbReference type="NCBI Taxonomy" id="2508719"/>
    <lineage>
        <taxon>Bacteria</taxon>
        <taxon>Pseudomonadati</taxon>
        <taxon>Bacteroidota</taxon>
        <taxon>Chitinophagia</taxon>
        <taxon>Chitinophagales</taxon>
        <taxon>Chitinophagaceae</taxon>
        <taxon>Lacibacter</taxon>
    </lineage>
</organism>
<name>A0A4Q1CHK2_9BACT</name>
<keyword evidence="1" id="KW-1133">Transmembrane helix</keyword>
<protein>
    <submittedName>
        <fullName evidence="2">DUF4345 domain-containing protein</fullName>
    </submittedName>
</protein>
<keyword evidence="1" id="KW-0472">Membrane</keyword>
<dbReference type="InterPro" id="IPR025597">
    <property type="entry name" value="DUF4345"/>
</dbReference>
<comment type="caution">
    <text evidence="2">The sequence shown here is derived from an EMBL/GenBank/DDBJ whole genome shotgun (WGS) entry which is preliminary data.</text>
</comment>
<keyword evidence="1" id="KW-0812">Transmembrane</keyword>
<accession>A0A4Q1CHK2</accession>
<evidence type="ECO:0000256" key="1">
    <source>
        <dbReference type="SAM" id="Phobius"/>
    </source>
</evidence>